<evidence type="ECO:0000259" key="5">
    <source>
        <dbReference type="Pfam" id="PF00081"/>
    </source>
</evidence>
<dbReference type="PANTHER" id="PTHR43595">
    <property type="entry name" value="37S RIBOSOMAL PROTEIN S26, MITOCHONDRIAL"/>
    <property type="match status" value="1"/>
</dbReference>
<dbReference type="Proteomes" id="UP001057375">
    <property type="component" value="Unassembled WGS sequence"/>
</dbReference>
<comment type="similarity">
    <text evidence="1">Belongs to the iron/manganese superoxide dismutase family.</text>
</comment>
<dbReference type="SUPFAM" id="SSF54719">
    <property type="entry name" value="Fe,Mn superoxide dismutase (SOD), C-terminal domain"/>
    <property type="match status" value="1"/>
</dbReference>
<protein>
    <recommendedName>
        <fullName evidence="2">superoxide dismutase</fullName>
        <ecNumber evidence="2">1.15.1.1</ecNumber>
    </recommendedName>
</protein>
<dbReference type="Gene3D" id="1.10.287.990">
    <property type="entry name" value="Fe,Mn superoxide dismutase (SOD) domain"/>
    <property type="match status" value="1"/>
</dbReference>
<name>A0ABQ5K8G3_9EUKA</name>
<dbReference type="EC" id="1.15.1.1" evidence="2"/>
<reference evidence="7" key="1">
    <citation type="submission" date="2022-03" db="EMBL/GenBank/DDBJ databases">
        <title>Draft genome sequence of Aduncisulcus paluster, a free-living microaerophilic Fornicata.</title>
        <authorList>
            <person name="Yuyama I."/>
            <person name="Kume K."/>
            <person name="Tamura T."/>
            <person name="Inagaki Y."/>
            <person name="Hashimoto T."/>
        </authorList>
    </citation>
    <scope>NUCLEOTIDE SEQUENCE</scope>
    <source>
        <strain evidence="7">NY0171</strain>
    </source>
</reference>
<dbReference type="InterPro" id="IPR019831">
    <property type="entry name" value="Mn/Fe_SOD_N"/>
</dbReference>
<organism evidence="7 8">
    <name type="scientific">Aduncisulcus paluster</name>
    <dbReference type="NCBI Taxonomy" id="2918883"/>
    <lineage>
        <taxon>Eukaryota</taxon>
        <taxon>Metamonada</taxon>
        <taxon>Carpediemonas-like organisms</taxon>
        <taxon>Aduncisulcus</taxon>
    </lineage>
</organism>
<dbReference type="PRINTS" id="PR01703">
    <property type="entry name" value="MNSODISMTASE"/>
</dbReference>
<dbReference type="InterPro" id="IPR036314">
    <property type="entry name" value="SOD_C_sf"/>
</dbReference>
<dbReference type="InterPro" id="IPR036324">
    <property type="entry name" value="Mn/Fe_SOD_N_sf"/>
</dbReference>
<dbReference type="Gene3D" id="3.55.40.20">
    <property type="entry name" value="Iron/manganese superoxide dismutase, C-terminal domain"/>
    <property type="match status" value="1"/>
</dbReference>
<sequence length="858" mass="95817">MYSAHDCSRVHIIRLPSPLPFKHMCFSSSLVQNVDSCAPLSSIASLLRKGSIVTIDGSNVHSMVMEDPKRVMMFTINEATGSKGRDGTDVVGRFGMKRVRDEDLSPSSHLSLPPASSPSTFFRASTMCSCARGVCVCDCRGVRLISVNERGMSSTFTLCSLDRLKAEVERQTRDSVVGDIVACVGSSEFLYVAFKRWVLSIKLPPSVSDSSSSYCGFDNESSEHFSGKRVGSFTKNMSNVYVLPHIFTEISSLTICESKLYVCDMADCCVWEVCKKRRESKGSDKRKKSITPTFSKPIFGSSSIYSFKLIIGSRGIAGRMSGSLSGALLSKPLAIHAHKSQLIIVEKDRICVVDFMRGELCEQTFCSPLSAPSKTSSTLLSPQQTISHSLSQPPMTVESSGRTIRFQGSSCIFPSLFQCAEKDGESIHFDTCTLLTLADIGLVCLEVDMFPSIDEKDDREEIDGLQVEVTVVNRHLDDRSGSVGTNTHHISTPVLRARQREVWSSLASPIRRCVTSTPPKTPLKAFGQRAFDELQRRLLSRCSLTHSHQKLFELSIREMPPWSVFLSQSLLFVGGLLLWDIFTLPTSDGIILKKFLLSPKLPSLMIDMSQSVDKFPKDQIWRLRRYIADISKGCSGKRLPDGIVICLQWLNSMPYTLEDYPWSIDALEPHYPKKVIEVHRLHHKGYCTKSQAALAGTVLDGKPIEYVISHLELLPVGLRQKVRNVSGGYANHTFFWKCLSPKFDQPLPAALKVHVEKDFGSVDEMWKIFSGKLSTLFGSGWTWMVFNTKTGKLEIMNTANQDSPINDPELGLVPVLAIDAWEHAWYLYCQNRKAEYVEHVKHMINWEFVDRCLAAAKK</sequence>
<keyword evidence="3" id="KW-0479">Metal-binding</keyword>
<evidence type="ECO:0000256" key="4">
    <source>
        <dbReference type="ARBA" id="ARBA00023002"/>
    </source>
</evidence>
<gene>
    <name evidence="7" type="ORF">ADUPG1_013650</name>
</gene>
<evidence type="ECO:0000313" key="8">
    <source>
        <dbReference type="Proteomes" id="UP001057375"/>
    </source>
</evidence>
<dbReference type="PANTHER" id="PTHR43595:SF2">
    <property type="entry name" value="SMALL RIBOSOMAL SUBUNIT PROTEIN MS42"/>
    <property type="match status" value="1"/>
</dbReference>
<keyword evidence="8" id="KW-1185">Reference proteome</keyword>
<keyword evidence="4" id="KW-0560">Oxidoreductase</keyword>
<evidence type="ECO:0000313" key="7">
    <source>
        <dbReference type="EMBL" id="GKT27165.1"/>
    </source>
</evidence>
<dbReference type="Pfam" id="PF00081">
    <property type="entry name" value="Sod_Fe_N"/>
    <property type="match status" value="1"/>
</dbReference>
<comment type="caution">
    <text evidence="7">The sequence shown here is derived from an EMBL/GenBank/DDBJ whole genome shotgun (WGS) entry which is preliminary data.</text>
</comment>
<evidence type="ECO:0000256" key="2">
    <source>
        <dbReference type="ARBA" id="ARBA00012682"/>
    </source>
</evidence>
<dbReference type="SUPFAM" id="SSF46609">
    <property type="entry name" value="Fe,Mn superoxide dismutase (SOD), N-terminal domain"/>
    <property type="match status" value="1"/>
</dbReference>
<dbReference type="InterPro" id="IPR019832">
    <property type="entry name" value="Mn/Fe_SOD_C"/>
</dbReference>
<dbReference type="InterPro" id="IPR001189">
    <property type="entry name" value="Mn/Fe_SOD"/>
</dbReference>
<evidence type="ECO:0000259" key="6">
    <source>
        <dbReference type="Pfam" id="PF02777"/>
    </source>
</evidence>
<evidence type="ECO:0000256" key="1">
    <source>
        <dbReference type="ARBA" id="ARBA00008714"/>
    </source>
</evidence>
<evidence type="ECO:0000256" key="3">
    <source>
        <dbReference type="ARBA" id="ARBA00022723"/>
    </source>
</evidence>
<dbReference type="EMBL" id="BQXS01012709">
    <property type="protein sequence ID" value="GKT27165.1"/>
    <property type="molecule type" value="Genomic_DNA"/>
</dbReference>
<proteinExistence type="inferred from homology"/>
<feature type="domain" description="Manganese/iron superoxide dismutase C-terminal" evidence="6">
    <location>
        <begin position="750"/>
        <end position="850"/>
    </location>
</feature>
<dbReference type="Pfam" id="PF02777">
    <property type="entry name" value="Sod_Fe_C"/>
    <property type="match status" value="1"/>
</dbReference>
<feature type="domain" description="Manganese/iron superoxide dismutase N-terminal" evidence="5">
    <location>
        <begin position="655"/>
        <end position="740"/>
    </location>
</feature>
<accession>A0ABQ5K8G3</accession>